<protein>
    <recommendedName>
        <fullName evidence="2">Hedgehog/Intein (Hint) domain-containing protein</fullName>
    </recommendedName>
</protein>
<gene>
    <name evidence="3" type="ORF">GFB49_13195</name>
</gene>
<dbReference type="SUPFAM" id="SSF51294">
    <property type="entry name" value="Hedgehog/intein (Hint) domain"/>
    <property type="match status" value="1"/>
</dbReference>
<organism evidence="3 4">
    <name type="scientific">Tritonibacter litoralis</name>
    <dbReference type="NCBI Taxonomy" id="2662264"/>
    <lineage>
        <taxon>Bacteria</taxon>
        <taxon>Pseudomonadati</taxon>
        <taxon>Pseudomonadota</taxon>
        <taxon>Alphaproteobacteria</taxon>
        <taxon>Rhodobacterales</taxon>
        <taxon>Paracoccaceae</taxon>
        <taxon>Tritonibacter</taxon>
    </lineage>
</organism>
<dbReference type="InterPro" id="IPR036844">
    <property type="entry name" value="Hint_dom_sf"/>
</dbReference>
<keyword evidence="4" id="KW-1185">Reference proteome</keyword>
<evidence type="ECO:0000313" key="4">
    <source>
        <dbReference type="Proteomes" id="UP000444174"/>
    </source>
</evidence>
<evidence type="ECO:0000256" key="1">
    <source>
        <dbReference type="SAM" id="MobiDB-lite"/>
    </source>
</evidence>
<feature type="domain" description="Hedgehog/Intein (Hint)" evidence="2">
    <location>
        <begin position="159"/>
        <end position="299"/>
    </location>
</feature>
<dbReference type="InterPro" id="IPR028992">
    <property type="entry name" value="Hedgehog/Intein_dom"/>
</dbReference>
<accession>A0A843YL55</accession>
<sequence length="417" mass="45216">MSDYTIDAFYLGSAAEWDTFDGNWSVAQAFSLVGKTYGSGAAPLFDTYERLLLEGVGLHDGVGQDASLQSLHPLIVEQAADPLDGALEYHVTIHMSDGLSVAAKMYILQDDLGRLFLTTGYGPPLIRPQSVSSITIDRLAGDNLNWLCSDLETSAFVTSFLEGTRLMVSGGEIPVEQLQIGDQIQTLDHGLQPIVWMGCQHVVSGTDEVPIRIAAGALGMGWPKRPLYVSPQHRVLIASGLAQQMFDQAQVLVPAKKLLGLPGISQKAVHQALTYWHVMTRAHEVVFAESALVESFLPGPMALSALPERNRRDLYKHQPSLVFQEGKPQTARRCVEGARAEILVDRLSRLSRPVLEAACLSRAASTGSWASQARTRRAAAVRCRADVAGVYAAQDVPGPTAETWGKPNLSVLPPRQN</sequence>
<dbReference type="Proteomes" id="UP000444174">
    <property type="component" value="Unassembled WGS sequence"/>
</dbReference>
<dbReference type="AlphaFoldDB" id="A0A843YL55"/>
<dbReference type="Pfam" id="PF13403">
    <property type="entry name" value="Hint_2"/>
    <property type="match status" value="1"/>
</dbReference>
<comment type="caution">
    <text evidence="3">The sequence shown here is derived from an EMBL/GenBank/DDBJ whole genome shotgun (WGS) entry which is preliminary data.</text>
</comment>
<proteinExistence type="predicted"/>
<name>A0A843YL55_9RHOB</name>
<dbReference type="RefSeq" id="WP_153216365.1">
    <property type="nucleotide sequence ID" value="NZ_WIBF01000008.1"/>
</dbReference>
<evidence type="ECO:0000259" key="2">
    <source>
        <dbReference type="Pfam" id="PF13403"/>
    </source>
</evidence>
<reference evidence="3 4" key="1">
    <citation type="submission" date="2019-10" db="EMBL/GenBank/DDBJ databases">
        <title>Epibacterium sp. nov., isolated from seawater.</title>
        <authorList>
            <person name="Zhang X."/>
            <person name="Li N."/>
        </authorList>
    </citation>
    <scope>NUCLEOTIDE SEQUENCE [LARGE SCALE GENOMIC DNA]</scope>
    <source>
        <strain evidence="3 4">SM1979</strain>
    </source>
</reference>
<evidence type="ECO:0000313" key="3">
    <source>
        <dbReference type="EMBL" id="MQQ09417.1"/>
    </source>
</evidence>
<dbReference type="EMBL" id="WIBF01000008">
    <property type="protein sequence ID" value="MQQ09417.1"/>
    <property type="molecule type" value="Genomic_DNA"/>
</dbReference>
<feature type="region of interest" description="Disordered" evidence="1">
    <location>
        <begin position="396"/>
        <end position="417"/>
    </location>
</feature>